<dbReference type="SUPFAM" id="SSF51101">
    <property type="entry name" value="Mannose-binding lectins"/>
    <property type="match status" value="1"/>
</dbReference>
<feature type="region of interest" description="Disordered" evidence="1">
    <location>
        <begin position="265"/>
        <end position="288"/>
    </location>
</feature>
<dbReference type="InterPro" id="IPR036404">
    <property type="entry name" value="Jacalin-like_lectin_dom_sf"/>
</dbReference>
<feature type="compositionally biased region" description="Polar residues" evidence="1">
    <location>
        <begin position="265"/>
        <end position="276"/>
    </location>
</feature>
<evidence type="ECO:0000256" key="1">
    <source>
        <dbReference type="SAM" id="MobiDB-lite"/>
    </source>
</evidence>
<gene>
    <name evidence="3" type="ORF">ECRASSUSDP1_LOCUS12980</name>
</gene>
<keyword evidence="4" id="KW-1185">Reference proteome</keyword>
<protein>
    <recommendedName>
        <fullName evidence="2">Jacalin-type lectin domain-containing protein</fullName>
    </recommendedName>
</protein>
<dbReference type="InterPro" id="IPR001229">
    <property type="entry name" value="Jacalin-like_lectin_dom"/>
</dbReference>
<evidence type="ECO:0000259" key="2">
    <source>
        <dbReference type="Pfam" id="PF01419"/>
    </source>
</evidence>
<proteinExistence type="predicted"/>
<evidence type="ECO:0000313" key="4">
    <source>
        <dbReference type="Proteomes" id="UP001295684"/>
    </source>
</evidence>
<reference evidence="3" key="1">
    <citation type="submission" date="2023-07" db="EMBL/GenBank/DDBJ databases">
        <authorList>
            <consortium name="AG Swart"/>
            <person name="Singh M."/>
            <person name="Singh A."/>
            <person name="Seah K."/>
            <person name="Emmerich C."/>
        </authorList>
    </citation>
    <scope>NUCLEOTIDE SEQUENCE</scope>
    <source>
        <strain evidence="3">DP1</strain>
    </source>
</reference>
<comment type="caution">
    <text evidence="3">The sequence shown here is derived from an EMBL/GenBank/DDBJ whole genome shotgun (WGS) entry which is preliminary data.</text>
</comment>
<dbReference type="AlphaFoldDB" id="A0AAD1UU07"/>
<evidence type="ECO:0000313" key="3">
    <source>
        <dbReference type="EMBL" id="CAI2371655.1"/>
    </source>
</evidence>
<feature type="domain" description="Jacalin-type lectin" evidence="2">
    <location>
        <begin position="144"/>
        <end position="240"/>
    </location>
</feature>
<sequence>MGCLQAKEKSFKTNVYKMKDCVKCEFFMIDSNNEYLEGLELKKLQLRQKKAKTCGLCSKKADKLTLNSLNNSSKTGYLTSESILLNTSSKTSEASLSSTSVDDKELLDCSQFWRICGISVHSDDYISGITIQYCLPGGQLFTRVHTLTSSLTKKSKSGNFEDLSVGKFKNETLLLEYHEFLTKIVIKSDHQGITSITFGTNLKRTVSVNGRKDTDECEELCLDLSKENRVLTGFQTMYSCNLTGIYCYTSKITISKMEDLEQEQNSSVETLPSSSDSIRRPTKVVPRQNKKSVLLKTKNLHEKETVVKQDLNRMNLAC</sequence>
<organism evidence="3 4">
    <name type="scientific">Euplotes crassus</name>
    <dbReference type="NCBI Taxonomy" id="5936"/>
    <lineage>
        <taxon>Eukaryota</taxon>
        <taxon>Sar</taxon>
        <taxon>Alveolata</taxon>
        <taxon>Ciliophora</taxon>
        <taxon>Intramacronucleata</taxon>
        <taxon>Spirotrichea</taxon>
        <taxon>Hypotrichia</taxon>
        <taxon>Euplotida</taxon>
        <taxon>Euplotidae</taxon>
        <taxon>Moneuplotes</taxon>
    </lineage>
</organism>
<accession>A0AAD1UU07</accession>
<dbReference type="Proteomes" id="UP001295684">
    <property type="component" value="Unassembled WGS sequence"/>
</dbReference>
<dbReference type="EMBL" id="CAMPGE010012902">
    <property type="protein sequence ID" value="CAI2371655.1"/>
    <property type="molecule type" value="Genomic_DNA"/>
</dbReference>
<name>A0AAD1UU07_EUPCR</name>
<dbReference type="Pfam" id="PF01419">
    <property type="entry name" value="Jacalin"/>
    <property type="match status" value="1"/>
</dbReference>
<dbReference type="Gene3D" id="2.100.10.30">
    <property type="entry name" value="Jacalin-like lectin domain"/>
    <property type="match status" value="1"/>
</dbReference>